<evidence type="ECO:0000313" key="2">
    <source>
        <dbReference type="Proteomes" id="UP000298324"/>
    </source>
</evidence>
<reference evidence="1 2" key="1">
    <citation type="journal article" date="2018" name="Environ. Microbiol.">
        <title>Novel energy conservation strategies and behaviour of Pelotomaculum schinkii driving syntrophic propionate catabolism.</title>
        <authorList>
            <person name="Hidalgo-Ahumada C.A.P."/>
            <person name="Nobu M.K."/>
            <person name="Narihiro T."/>
            <person name="Tamaki H."/>
            <person name="Liu W.T."/>
            <person name="Kamagata Y."/>
            <person name="Stams A.J.M."/>
            <person name="Imachi H."/>
            <person name="Sousa D.Z."/>
        </authorList>
    </citation>
    <scope>NUCLEOTIDE SEQUENCE [LARGE SCALE GENOMIC DNA]</scope>
    <source>
        <strain evidence="1 2">HH</strain>
    </source>
</reference>
<dbReference type="AlphaFoldDB" id="A0A4Y7RFH7"/>
<dbReference type="Proteomes" id="UP000298324">
    <property type="component" value="Unassembled WGS sequence"/>
</dbReference>
<accession>A0A4Y7RFH7</accession>
<keyword evidence="2" id="KW-1185">Reference proteome</keyword>
<organism evidence="1 2">
    <name type="scientific">Pelotomaculum schinkii</name>
    <dbReference type="NCBI Taxonomy" id="78350"/>
    <lineage>
        <taxon>Bacteria</taxon>
        <taxon>Bacillati</taxon>
        <taxon>Bacillota</taxon>
        <taxon>Clostridia</taxon>
        <taxon>Eubacteriales</taxon>
        <taxon>Desulfotomaculaceae</taxon>
        <taxon>Pelotomaculum</taxon>
    </lineage>
</organism>
<gene>
    <name evidence="1" type="ORF">Psch_01313</name>
</gene>
<dbReference type="EMBL" id="QFGA01000001">
    <property type="protein sequence ID" value="TEB07758.1"/>
    <property type="molecule type" value="Genomic_DNA"/>
</dbReference>
<sequence length="54" mass="6189">MHWRCLDPLRYEINPNKTNSVISEKRLPFMIETLRKVASAVAAKMAQGAMTEIK</sequence>
<protein>
    <submittedName>
        <fullName evidence="1">Uncharacterized protein</fullName>
    </submittedName>
</protein>
<name>A0A4Y7RFH7_9FIRM</name>
<evidence type="ECO:0000313" key="1">
    <source>
        <dbReference type="EMBL" id="TEB07758.1"/>
    </source>
</evidence>
<proteinExistence type="predicted"/>
<comment type="caution">
    <text evidence="1">The sequence shown here is derived from an EMBL/GenBank/DDBJ whole genome shotgun (WGS) entry which is preliminary data.</text>
</comment>